<accession>A0A9P4UDQ0</accession>
<dbReference type="AlphaFoldDB" id="A0A9P4UDQ0"/>
<dbReference type="PANTHER" id="PTHR48081:SF3">
    <property type="entry name" value="ALPHA_BETA HYDROLASE FOLD-3 DOMAIN-CONTAINING PROTEIN"/>
    <property type="match status" value="1"/>
</dbReference>
<reference evidence="3" key="1">
    <citation type="journal article" date="2020" name="Stud. Mycol.">
        <title>101 Dothideomycetes genomes: a test case for predicting lifestyles and emergence of pathogens.</title>
        <authorList>
            <person name="Haridas S."/>
            <person name="Albert R."/>
            <person name="Binder M."/>
            <person name="Bloem J."/>
            <person name="Labutti K."/>
            <person name="Salamov A."/>
            <person name="Andreopoulos B."/>
            <person name="Baker S."/>
            <person name="Barry K."/>
            <person name="Bills G."/>
            <person name="Bluhm B."/>
            <person name="Cannon C."/>
            <person name="Castanera R."/>
            <person name="Culley D."/>
            <person name="Daum C."/>
            <person name="Ezra D."/>
            <person name="Gonzalez J."/>
            <person name="Henrissat B."/>
            <person name="Kuo A."/>
            <person name="Liang C."/>
            <person name="Lipzen A."/>
            <person name="Lutzoni F."/>
            <person name="Magnuson J."/>
            <person name="Mondo S."/>
            <person name="Nolan M."/>
            <person name="Ohm R."/>
            <person name="Pangilinan J."/>
            <person name="Park H.-J."/>
            <person name="Ramirez L."/>
            <person name="Alfaro M."/>
            <person name="Sun H."/>
            <person name="Tritt A."/>
            <person name="Yoshinaga Y."/>
            <person name="Zwiers L.-H."/>
            <person name="Turgeon B."/>
            <person name="Goodwin S."/>
            <person name="Spatafora J."/>
            <person name="Crous P."/>
            <person name="Grigoriev I."/>
        </authorList>
    </citation>
    <scope>NUCLEOTIDE SEQUENCE</scope>
    <source>
        <strain evidence="3">CBS 690.94</strain>
    </source>
</reference>
<gene>
    <name evidence="3" type="ORF">P171DRAFT_357815</name>
</gene>
<sequence length="321" mass="35882">MSAQSVIPGEKRFNSFDIYRTHYKKIHNHEIEVGILIPKDLKPGLHPVFVKFHGGGCVSGTWAYPNWFANWLVPLVHRNNAIIVSPNYRLLPEHNGDDIQEDLADFWTWFKKGGVTDCLSSHAVPHAEIQLDYTRVLAGGDSAGGYLAIQSGLTQPKGGLRAIIGCYPMTNYLRRKEEAIFMGEPSPPEPIIDEHLKTVKPGTIISSAPPRPRNRLSYALSAYGRYAHFFGTGSHLWPISLLDSGAATYIPPTVIIHGDKDNAVSIDDSRLFVKRVAEVIEEGEVRLVEREGKDHGFDMDASESEEWVGDVVQWVEERWVG</sequence>
<dbReference type="InterPro" id="IPR029058">
    <property type="entry name" value="AB_hydrolase_fold"/>
</dbReference>
<dbReference type="SUPFAM" id="SSF53474">
    <property type="entry name" value="alpha/beta-Hydrolases"/>
    <property type="match status" value="1"/>
</dbReference>
<evidence type="ECO:0000259" key="2">
    <source>
        <dbReference type="Pfam" id="PF07859"/>
    </source>
</evidence>
<dbReference type="Gene3D" id="3.40.50.1820">
    <property type="entry name" value="alpha/beta hydrolase"/>
    <property type="match status" value="1"/>
</dbReference>
<dbReference type="Pfam" id="PF07859">
    <property type="entry name" value="Abhydrolase_3"/>
    <property type="match status" value="1"/>
</dbReference>
<dbReference type="PANTHER" id="PTHR48081">
    <property type="entry name" value="AB HYDROLASE SUPERFAMILY PROTEIN C4A8.06C"/>
    <property type="match status" value="1"/>
</dbReference>
<organism evidence="3 4">
    <name type="scientific">Karstenula rhodostoma CBS 690.94</name>
    <dbReference type="NCBI Taxonomy" id="1392251"/>
    <lineage>
        <taxon>Eukaryota</taxon>
        <taxon>Fungi</taxon>
        <taxon>Dikarya</taxon>
        <taxon>Ascomycota</taxon>
        <taxon>Pezizomycotina</taxon>
        <taxon>Dothideomycetes</taxon>
        <taxon>Pleosporomycetidae</taxon>
        <taxon>Pleosporales</taxon>
        <taxon>Massarineae</taxon>
        <taxon>Didymosphaeriaceae</taxon>
        <taxon>Karstenula</taxon>
    </lineage>
</organism>
<keyword evidence="4" id="KW-1185">Reference proteome</keyword>
<comment type="caution">
    <text evidence="3">The sequence shown here is derived from an EMBL/GenBank/DDBJ whole genome shotgun (WGS) entry which is preliminary data.</text>
</comment>
<keyword evidence="1" id="KW-0378">Hydrolase</keyword>
<dbReference type="EMBL" id="MU001499">
    <property type="protein sequence ID" value="KAF2445387.1"/>
    <property type="molecule type" value="Genomic_DNA"/>
</dbReference>
<dbReference type="InterPro" id="IPR013094">
    <property type="entry name" value="AB_hydrolase_3"/>
</dbReference>
<dbReference type="GO" id="GO:0016787">
    <property type="term" value="F:hydrolase activity"/>
    <property type="evidence" value="ECO:0007669"/>
    <property type="project" value="UniProtKB-KW"/>
</dbReference>
<protein>
    <submittedName>
        <fullName evidence="3">Alpha/beta-hydrolase</fullName>
    </submittedName>
</protein>
<evidence type="ECO:0000313" key="3">
    <source>
        <dbReference type="EMBL" id="KAF2445387.1"/>
    </source>
</evidence>
<evidence type="ECO:0000313" key="4">
    <source>
        <dbReference type="Proteomes" id="UP000799764"/>
    </source>
</evidence>
<dbReference type="Proteomes" id="UP000799764">
    <property type="component" value="Unassembled WGS sequence"/>
</dbReference>
<dbReference type="InterPro" id="IPR050300">
    <property type="entry name" value="GDXG_lipolytic_enzyme"/>
</dbReference>
<proteinExistence type="predicted"/>
<dbReference type="OrthoDB" id="19653at2759"/>
<name>A0A9P4UDQ0_9PLEO</name>
<feature type="domain" description="Alpha/beta hydrolase fold-3" evidence="2">
    <location>
        <begin position="50"/>
        <end position="178"/>
    </location>
</feature>
<evidence type="ECO:0000256" key="1">
    <source>
        <dbReference type="ARBA" id="ARBA00022801"/>
    </source>
</evidence>